<dbReference type="Proteomes" id="UP001162972">
    <property type="component" value="Chromosome 19"/>
</dbReference>
<comment type="caution">
    <text evidence="2">The sequence shown here is derived from an EMBL/GenBank/DDBJ whole genome shotgun (WGS) entry which is preliminary data.</text>
</comment>
<protein>
    <submittedName>
        <fullName evidence="2">Uncharacterized protein</fullName>
    </submittedName>
</protein>
<feature type="non-terminal residue" evidence="2">
    <location>
        <position position="95"/>
    </location>
</feature>
<dbReference type="EMBL" id="JAPFFJ010000007">
    <property type="protein sequence ID" value="KAJ6422495.1"/>
    <property type="molecule type" value="Genomic_DNA"/>
</dbReference>
<gene>
    <name evidence="2" type="ORF">OIU84_027455</name>
</gene>
<name>A0AAD6KFE4_9ROSI</name>
<evidence type="ECO:0000313" key="2">
    <source>
        <dbReference type="EMBL" id="KAJ6422495.1"/>
    </source>
</evidence>
<keyword evidence="3" id="KW-1185">Reference proteome</keyword>
<dbReference type="AlphaFoldDB" id="A0AAD6KFE4"/>
<proteinExistence type="predicted"/>
<feature type="region of interest" description="Disordered" evidence="1">
    <location>
        <begin position="76"/>
        <end position="95"/>
    </location>
</feature>
<accession>A0AAD6KFE4</accession>
<organism evidence="2 3">
    <name type="scientific">Salix udensis</name>
    <dbReference type="NCBI Taxonomy" id="889485"/>
    <lineage>
        <taxon>Eukaryota</taxon>
        <taxon>Viridiplantae</taxon>
        <taxon>Streptophyta</taxon>
        <taxon>Embryophyta</taxon>
        <taxon>Tracheophyta</taxon>
        <taxon>Spermatophyta</taxon>
        <taxon>Magnoliopsida</taxon>
        <taxon>eudicotyledons</taxon>
        <taxon>Gunneridae</taxon>
        <taxon>Pentapetalae</taxon>
        <taxon>rosids</taxon>
        <taxon>fabids</taxon>
        <taxon>Malpighiales</taxon>
        <taxon>Salicaceae</taxon>
        <taxon>Saliceae</taxon>
        <taxon>Salix</taxon>
    </lineage>
</organism>
<reference evidence="2 3" key="1">
    <citation type="journal article" date="2023" name="Int. J. Mol. Sci.">
        <title>De Novo Assembly and Annotation of 11 Diverse Shrub Willow (Salix) Genomes Reveals Novel Gene Organization in Sex-Linked Regions.</title>
        <authorList>
            <person name="Hyden B."/>
            <person name="Feng K."/>
            <person name="Yates T.B."/>
            <person name="Jawdy S."/>
            <person name="Cereghino C."/>
            <person name="Smart L.B."/>
            <person name="Muchero W."/>
        </authorList>
    </citation>
    <scope>NUCLEOTIDE SEQUENCE [LARGE SCALE GENOMIC DNA]</scope>
    <source>
        <tissue evidence="2">Shoot tip</tissue>
    </source>
</reference>
<sequence length="95" mass="11260">MRMNLILSKVSLVTRRDGCGKMQSFLKRLERKTMHGYTLVDSAYNRDPRILRRREEGKAEKHRKKEAKCLAKKVARRSCKGCRRGETPEKKRRKN</sequence>
<evidence type="ECO:0000256" key="1">
    <source>
        <dbReference type="SAM" id="MobiDB-lite"/>
    </source>
</evidence>
<evidence type="ECO:0000313" key="3">
    <source>
        <dbReference type="Proteomes" id="UP001162972"/>
    </source>
</evidence>